<sequence length="390" mass="41162">MDSLTSLAAAAPASKPAWQIMTTIGYFTALSFATGLCLALAYLLPSRARDGRTEAALASLARPVAVLALLGGFFQYVARVTKSDLDVSWSQAASFTHATDYLTLPKDDGTWMSGGVMGTVQFVLFIALAAILWNLAATPTPRLASAGFVTSILAAAMPSITLASTSLNKIANRELKLAHILAADIWVGGLVVLAAAGVVAARRRGGGEGSTDEAGAWEQMWSRFSTWAMGAVIAITVSGVWLTWVHLGSFSQFVTTSYGRFLLIKLILVAFMIGAGTYNALVLIPKIRRARVAGDERTFAQLALGEFPRVVIAEALAAFAILVIVPFLSGSARKMDGQADAGPFDWGTFGLGFALIALAVAGCTATIRGLERRDASLADEEEVEVLVTHE</sequence>
<evidence type="ECO:0000259" key="7">
    <source>
        <dbReference type="Pfam" id="PF05425"/>
    </source>
</evidence>
<name>M3UU08_GORML</name>
<dbReference type="InterPro" id="IPR008457">
    <property type="entry name" value="Cu-R_CopD_dom"/>
</dbReference>
<feature type="transmembrane region" description="Helical" evidence="6">
    <location>
        <begin position="310"/>
        <end position="329"/>
    </location>
</feature>
<feature type="transmembrane region" description="Helical" evidence="6">
    <location>
        <begin position="143"/>
        <end position="165"/>
    </location>
</feature>
<feature type="transmembrane region" description="Helical" evidence="6">
    <location>
        <begin position="349"/>
        <end position="367"/>
    </location>
</feature>
<evidence type="ECO:0000313" key="8">
    <source>
        <dbReference type="EMBL" id="GAC78887.1"/>
    </source>
</evidence>
<gene>
    <name evidence="8" type="ORF">GM1_005_00700</name>
</gene>
<keyword evidence="9" id="KW-1185">Reference proteome</keyword>
<protein>
    <recommendedName>
        <fullName evidence="7">Copper resistance protein D domain-containing protein</fullName>
    </recommendedName>
</protein>
<dbReference type="PANTHER" id="PTHR34820:SF4">
    <property type="entry name" value="INNER MEMBRANE PROTEIN YEBZ"/>
    <property type="match status" value="1"/>
</dbReference>
<dbReference type="STRING" id="410332.SAMN04488550_0398"/>
<dbReference type="AlphaFoldDB" id="M3UU08"/>
<evidence type="ECO:0000256" key="2">
    <source>
        <dbReference type="ARBA" id="ARBA00022475"/>
    </source>
</evidence>
<keyword evidence="4 6" id="KW-1133">Transmembrane helix</keyword>
<evidence type="ECO:0000256" key="1">
    <source>
        <dbReference type="ARBA" id="ARBA00004651"/>
    </source>
</evidence>
<dbReference type="GO" id="GO:0005886">
    <property type="term" value="C:plasma membrane"/>
    <property type="evidence" value="ECO:0007669"/>
    <property type="project" value="UniProtKB-SubCell"/>
</dbReference>
<evidence type="ECO:0000256" key="5">
    <source>
        <dbReference type="ARBA" id="ARBA00023136"/>
    </source>
</evidence>
<feature type="transmembrane region" description="Helical" evidence="6">
    <location>
        <begin position="26"/>
        <end position="44"/>
    </location>
</feature>
<dbReference type="Pfam" id="PF05425">
    <property type="entry name" value="CopD"/>
    <property type="match status" value="1"/>
</dbReference>
<dbReference type="InterPro" id="IPR032694">
    <property type="entry name" value="CopC/D"/>
</dbReference>
<evidence type="ECO:0000256" key="3">
    <source>
        <dbReference type="ARBA" id="ARBA00022692"/>
    </source>
</evidence>
<reference evidence="8 9" key="1">
    <citation type="submission" date="2013-02" db="EMBL/GenBank/DDBJ databases">
        <title>Whole genome shotgun sequence of Gordonia malaquae NBRC 108250.</title>
        <authorList>
            <person name="Yoshida I."/>
            <person name="Hosoyama A."/>
            <person name="Tsuchikane K."/>
            <person name="Ando Y."/>
            <person name="Baba S."/>
            <person name="Ohji S."/>
            <person name="Hamada M."/>
            <person name="Tamura T."/>
            <person name="Yamazoe A."/>
            <person name="Yamazaki S."/>
            <person name="Fujita N."/>
        </authorList>
    </citation>
    <scope>NUCLEOTIDE SEQUENCE [LARGE SCALE GENOMIC DNA]</scope>
    <source>
        <strain evidence="8 9">NBRC 108250</strain>
    </source>
</reference>
<dbReference type="GO" id="GO:0006825">
    <property type="term" value="P:copper ion transport"/>
    <property type="evidence" value="ECO:0007669"/>
    <property type="project" value="InterPro"/>
</dbReference>
<dbReference type="PANTHER" id="PTHR34820">
    <property type="entry name" value="INNER MEMBRANE PROTEIN YEBZ"/>
    <property type="match status" value="1"/>
</dbReference>
<keyword evidence="3 6" id="KW-0812">Transmembrane</keyword>
<evidence type="ECO:0000256" key="6">
    <source>
        <dbReference type="SAM" id="Phobius"/>
    </source>
</evidence>
<dbReference type="OrthoDB" id="3851286at2"/>
<evidence type="ECO:0000313" key="9">
    <source>
        <dbReference type="Proteomes" id="UP000035009"/>
    </source>
</evidence>
<feature type="transmembrane region" description="Helical" evidence="6">
    <location>
        <begin position="221"/>
        <end position="242"/>
    </location>
</feature>
<dbReference type="EMBL" id="BAOP01000005">
    <property type="protein sequence ID" value="GAC78887.1"/>
    <property type="molecule type" value="Genomic_DNA"/>
</dbReference>
<proteinExistence type="predicted"/>
<comment type="subcellular location">
    <subcellularLocation>
        <location evidence="1">Cell membrane</location>
        <topology evidence="1">Multi-pass membrane protein</topology>
    </subcellularLocation>
</comment>
<feature type="transmembrane region" description="Helical" evidence="6">
    <location>
        <begin position="262"/>
        <end position="284"/>
    </location>
</feature>
<organism evidence="8 9">
    <name type="scientific">Gordonia malaquae NBRC 108250</name>
    <dbReference type="NCBI Taxonomy" id="1223542"/>
    <lineage>
        <taxon>Bacteria</taxon>
        <taxon>Bacillati</taxon>
        <taxon>Actinomycetota</taxon>
        <taxon>Actinomycetes</taxon>
        <taxon>Mycobacteriales</taxon>
        <taxon>Gordoniaceae</taxon>
        <taxon>Gordonia</taxon>
    </lineage>
</organism>
<feature type="transmembrane region" description="Helical" evidence="6">
    <location>
        <begin position="177"/>
        <end position="200"/>
    </location>
</feature>
<keyword evidence="5 6" id="KW-0472">Membrane</keyword>
<evidence type="ECO:0000256" key="4">
    <source>
        <dbReference type="ARBA" id="ARBA00022989"/>
    </source>
</evidence>
<accession>M3UU08</accession>
<keyword evidence="2" id="KW-1003">Cell membrane</keyword>
<dbReference type="RefSeq" id="WP_008377055.1">
    <property type="nucleotide sequence ID" value="NZ_BAOP01000005.1"/>
</dbReference>
<feature type="transmembrane region" description="Helical" evidence="6">
    <location>
        <begin position="111"/>
        <end position="136"/>
    </location>
</feature>
<dbReference type="eggNOG" id="COG1276">
    <property type="taxonomic scope" value="Bacteria"/>
</dbReference>
<feature type="transmembrane region" description="Helical" evidence="6">
    <location>
        <begin position="56"/>
        <end position="78"/>
    </location>
</feature>
<dbReference type="Proteomes" id="UP000035009">
    <property type="component" value="Unassembled WGS sequence"/>
</dbReference>
<comment type="caution">
    <text evidence="8">The sequence shown here is derived from an EMBL/GenBank/DDBJ whole genome shotgun (WGS) entry which is preliminary data.</text>
</comment>
<feature type="domain" description="Copper resistance protein D" evidence="7">
    <location>
        <begin position="220"/>
        <end position="327"/>
    </location>
</feature>